<accession>A0A841DFC3</accession>
<dbReference type="InterPro" id="IPR042203">
    <property type="entry name" value="Leu/Phe-tRNA_Trfase_C"/>
</dbReference>
<dbReference type="Proteomes" id="UP000558997">
    <property type="component" value="Unassembled WGS sequence"/>
</dbReference>
<name>A0A841DFC3_9ACTN</name>
<keyword evidence="5" id="KW-1185">Reference proteome</keyword>
<organism evidence="4 5">
    <name type="scientific">Kribbella solani</name>
    <dbReference type="NCBI Taxonomy" id="236067"/>
    <lineage>
        <taxon>Bacteria</taxon>
        <taxon>Bacillati</taxon>
        <taxon>Actinomycetota</taxon>
        <taxon>Actinomycetes</taxon>
        <taxon>Propionibacteriales</taxon>
        <taxon>Kribbellaceae</taxon>
        <taxon>Kribbella</taxon>
    </lineage>
</organism>
<dbReference type="InterPro" id="IPR016181">
    <property type="entry name" value="Acyl_CoA_acyltransferase"/>
</dbReference>
<proteinExistence type="predicted"/>
<gene>
    <name evidence="4" type="ORF">HDA44_001135</name>
</gene>
<dbReference type="GO" id="GO:0030163">
    <property type="term" value="P:protein catabolic process"/>
    <property type="evidence" value="ECO:0007669"/>
    <property type="project" value="InterPro"/>
</dbReference>
<dbReference type="SUPFAM" id="SSF55729">
    <property type="entry name" value="Acyl-CoA N-acyltransferases (Nat)"/>
    <property type="match status" value="1"/>
</dbReference>
<dbReference type="RefSeq" id="WP_184831939.1">
    <property type="nucleotide sequence ID" value="NZ_BAAAVN010000011.1"/>
</dbReference>
<dbReference type="Gene3D" id="3.40.630.70">
    <property type="entry name" value="Leucyl/phenylalanyl-tRNA-protein transferase, C-terminal domain"/>
    <property type="match status" value="1"/>
</dbReference>
<protein>
    <submittedName>
        <fullName evidence="4">Leucyl/phenylalanyl-tRNA--protein transferase</fullName>
        <ecNumber evidence="4">2.3.2.6</ecNumber>
    </submittedName>
</protein>
<dbReference type="Pfam" id="PF03588">
    <property type="entry name" value="Leu_Phe_trans"/>
    <property type="match status" value="1"/>
</dbReference>
<dbReference type="AlphaFoldDB" id="A0A841DFC3"/>
<sequence length="258" mass="28557">MSDRPPPRWWRGIDLSTAPTDTPVAIGGAVDPETFLDALDHGVSVLPTELPAVTSYNRWKFHAAVDSGSISVLSGGSDPYSCLWWCPDPRMATAPQTVHLWSKARRAIRRNQLVTTVDAAFPEVLERCREAHWPTWLTPDMMATYHELFARGVSFSSEVWRGDRLLAGAIGTCRGSVVSIDTLFHQEPEMSRVAAADIARRCQDSGYHYLDFQVDSPFASSLRVGSMRRAEFLTLVGGTRPPSLPKQPLAAERLLPPD</sequence>
<evidence type="ECO:0000256" key="1">
    <source>
        <dbReference type="ARBA" id="ARBA00022490"/>
    </source>
</evidence>
<dbReference type="InterPro" id="IPR004616">
    <property type="entry name" value="Leu/Phe-tRNA_Trfase"/>
</dbReference>
<dbReference type="EMBL" id="JACHNF010000001">
    <property type="protein sequence ID" value="MBB5977794.1"/>
    <property type="molecule type" value="Genomic_DNA"/>
</dbReference>
<dbReference type="PANTHER" id="PTHR30098">
    <property type="entry name" value="LEUCYL/PHENYLALANYL-TRNA--PROTEIN TRANSFERASE"/>
    <property type="match status" value="1"/>
</dbReference>
<evidence type="ECO:0000256" key="2">
    <source>
        <dbReference type="ARBA" id="ARBA00022679"/>
    </source>
</evidence>
<dbReference type="PANTHER" id="PTHR30098:SF2">
    <property type="entry name" value="LEUCYL_PHENYLALANYL-TRNA--PROTEIN TRANSFERASE"/>
    <property type="match status" value="1"/>
</dbReference>
<evidence type="ECO:0000313" key="4">
    <source>
        <dbReference type="EMBL" id="MBB5977794.1"/>
    </source>
</evidence>
<dbReference type="GO" id="GO:0008914">
    <property type="term" value="F:leucyl-tRNA--protein transferase activity"/>
    <property type="evidence" value="ECO:0007669"/>
    <property type="project" value="UniProtKB-EC"/>
</dbReference>
<keyword evidence="2 4" id="KW-0808">Transferase</keyword>
<keyword evidence="3 4" id="KW-0012">Acyltransferase</keyword>
<comment type="caution">
    <text evidence="4">The sequence shown here is derived from an EMBL/GenBank/DDBJ whole genome shotgun (WGS) entry which is preliminary data.</text>
</comment>
<evidence type="ECO:0000313" key="5">
    <source>
        <dbReference type="Proteomes" id="UP000558997"/>
    </source>
</evidence>
<keyword evidence="1" id="KW-0963">Cytoplasm</keyword>
<dbReference type="GO" id="GO:0005737">
    <property type="term" value="C:cytoplasm"/>
    <property type="evidence" value="ECO:0007669"/>
    <property type="project" value="TreeGrafter"/>
</dbReference>
<evidence type="ECO:0000256" key="3">
    <source>
        <dbReference type="ARBA" id="ARBA00023315"/>
    </source>
</evidence>
<reference evidence="4 5" key="1">
    <citation type="submission" date="2020-08" db="EMBL/GenBank/DDBJ databases">
        <title>Sequencing the genomes of 1000 actinobacteria strains.</title>
        <authorList>
            <person name="Klenk H.-P."/>
        </authorList>
    </citation>
    <scope>NUCLEOTIDE SEQUENCE [LARGE SCALE GENOMIC DNA]</scope>
    <source>
        <strain evidence="4 5">DSM 17294</strain>
    </source>
</reference>
<dbReference type="EC" id="2.3.2.6" evidence="4"/>